<comment type="caution">
    <text evidence="2">The sequence shown here is derived from an EMBL/GenBank/DDBJ whole genome shotgun (WGS) entry which is preliminary data.</text>
</comment>
<protein>
    <recommendedName>
        <fullName evidence="4">Transmembrane protein</fullName>
    </recommendedName>
</protein>
<evidence type="ECO:0008006" key="4">
    <source>
        <dbReference type="Google" id="ProtNLM"/>
    </source>
</evidence>
<feature type="transmembrane region" description="Helical" evidence="1">
    <location>
        <begin position="72"/>
        <end position="89"/>
    </location>
</feature>
<sequence>MGLRITVPRAGMDGGRDLGRVCRHHHDSSCGRGSCGGHRRPLFFLFGIVLCFSSCPRHVFLSFLFISPIRRSVLFFSLLSHVAILLRFLDLATLVDHRMKFTLPPSFVQRAAETAIRSRPD</sequence>
<feature type="transmembrane region" description="Helical" evidence="1">
    <location>
        <begin position="42"/>
        <end position="66"/>
    </location>
</feature>
<evidence type="ECO:0000313" key="2">
    <source>
        <dbReference type="EMBL" id="ORZ29455.1"/>
    </source>
</evidence>
<evidence type="ECO:0000256" key="1">
    <source>
        <dbReference type="SAM" id="Phobius"/>
    </source>
</evidence>
<keyword evidence="1" id="KW-1133">Transmembrane helix</keyword>
<proteinExistence type="predicted"/>
<organism evidence="2 3">
    <name type="scientific">Catenaria anguillulae PL171</name>
    <dbReference type="NCBI Taxonomy" id="765915"/>
    <lineage>
        <taxon>Eukaryota</taxon>
        <taxon>Fungi</taxon>
        <taxon>Fungi incertae sedis</taxon>
        <taxon>Blastocladiomycota</taxon>
        <taxon>Blastocladiomycetes</taxon>
        <taxon>Blastocladiales</taxon>
        <taxon>Catenariaceae</taxon>
        <taxon>Catenaria</taxon>
    </lineage>
</organism>
<reference evidence="2 3" key="1">
    <citation type="submission" date="2016-07" db="EMBL/GenBank/DDBJ databases">
        <title>Pervasive Adenine N6-methylation of Active Genes in Fungi.</title>
        <authorList>
            <consortium name="DOE Joint Genome Institute"/>
            <person name="Mondo S.J."/>
            <person name="Dannebaum R.O."/>
            <person name="Kuo R.C."/>
            <person name="Labutti K."/>
            <person name="Haridas S."/>
            <person name="Kuo A."/>
            <person name="Salamov A."/>
            <person name="Ahrendt S.R."/>
            <person name="Lipzen A."/>
            <person name="Sullivan W."/>
            <person name="Andreopoulos W.B."/>
            <person name="Clum A."/>
            <person name="Lindquist E."/>
            <person name="Daum C."/>
            <person name="Ramamoorthy G.K."/>
            <person name="Gryganskyi A."/>
            <person name="Culley D."/>
            <person name="Magnuson J.K."/>
            <person name="James T.Y."/>
            <person name="O'Malley M.A."/>
            <person name="Stajich J.E."/>
            <person name="Spatafora J.W."/>
            <person name="Visel A."/>
            <person name="Grigoriev I.V."/>
        </authorList>
    </citation>
    <scope>NUCLEOTIDE SEQUENCE [LARGE SCALE GENOMIC DNA]</scope>
    <source>
        <strain evidence="2 3">PL171</strain>
    </source>
</reference>
<dbReference type="AlphaFoldDB" id="A0A1Y2H4K8"/>
<evidence type="ECO:0000313" key="3">
    <source>
        <dbReference type="Proteomes" id="UP000193411"/>
    </source>
</evidence>
<keyword evidence="1" id="KW-0812">Transmembrane</keyword>
<keyword evidence="1" id="KW-0472">Membrane</keyword>
<accession>A0A1Y2H4K8</accession>
<dbReference type="Proteomes" id="UP000193411">
    <property type="component" value="Unassembled WGS sequence"/>
</dbReference>
<dbReference type="EMBL" id="MCFL01000189">
    <property type="protein sequence ID" value="ORZ29455.1"/>
    <property type="molecule type" value="Genomic_DNA"/>
</dbReference>
<gene>
    <name evidence="2" type="ORF">BCR44DRAFT_1450764</name>
</gene>
<name>A0A1Y2H4K8_9FUNG</name>
<keyword evidence="3" id="KW-1185">Reference proteome</keyword>